<dbReference type="AlphaFoldDB" id="A0A3N2CZV6"/>
<protein>
    <submittedName>
        <fullName evidence="1">Uncharacterized protein</fullName>
    </submittedName>
</protein>
<reference evidence="1 3" key="1">
    <citation type="submission" date="2018-11" db="EMBL/GenBank/DDBJ databases">
        <title>Sequencing the genomes of 1000 actinobacteria strains.</title>
        <authorList>
            <person name="Klenk H.-P."/>
        </authorList>
    </citation>
    <scope>NUCLEOTIDE SEQUENCE [LARGE SCALE GENOMIC DNA]</scope>
    <source>
        <strain evidence="1 3">DSM 13521</strain>
    </source>
</reference>
<keyword evidence="3" id="KW-1185">Reference proteome</keyword>
<name>A0A3N2CZV6_9MICO</name>
<evidence type="ECO:0000313" key="3">
    <source>
        <dbReference type="Proteomes" id="UP000275356"/>
    </source>
</evidence>
<evidence type="ECO:0000313" key="2">
    <source>
        <dbReference type="EMBL" id="ROR95471.1"/>
    </source>
</evidence>
<sequence>MSESKFKVGDRVVRTGAHHYRLGGAGVVAVDPNEWELGTAGTVRWVYGDGDLGVKVDGAPVTAIVPESVTLESEYLKRLPRVISFGEIQVGDTIRVELVRDDGMSDTRQGLVTEVSLAGYAQSNGYILAFVDRVSGMAQTITLLDRPKPEQELPSTIGATIVNVRVSIPRGWSSDPFERVYAFGVRRLFGADERPWLLFNPDQGWQDAADEHIVDWAPGEVVAAAGAP</sequence>
<dbReference type="EMBL" id="RKHQ01000001">
    <property type="protein sequence ID" value="ROR95471.1"/>
    <property type="molecule type" value="Genomic_DNA"/>
</dbReference>
<evidence type="ECO:0000313" key="1">
    <source>
        <dbReference type="EMBL" id="ROR93075.1"/>
    </source>
</evidence>
<proteinExistence type="predicted"/>
<dbReference type="OrthoDB" id="9765462at2"/>
<comment type="caution">
    <text evidence="1">The sequence shown here is derived from an EMBL/GenBank/DDBJ whole genome shotgun (WGS) entry which is preliminary data.</text>
</comment>
<dbReference type="EMBL" id="RKHQ01000002">
    <property type="protein sequence ID" value="ROR93075.1"/>
    <property type="molecule type" value="Genomic_DNA"/>
</dbReference>
<dbReference type="Proteomes" id="UP000275356">
    <property type="component" value="Unassembled WGS sequence"/>
</dbReference>
<dbReference type="RefSeq" id="WP_123737794.1">
    <property type="nucleotide sequence ID" value="NZ_RKHQ01000001.1"/>
</dbReference>
<gene>
    <name evidence="2" type="ORF">EDD28_0024</name>
    <name evidence="1" type="ORF">EDD28_2480</name>
</gene>
<accession>A0A3N2CZV6</accession>
<organism evidence="1 3">
    <name type="scientific">Salana multivorans</name>
    <dbReference type="NCBI Taxonomy" id="120377"/>
    <lineage>
        <taxon>Bacteria</taxon>
        <taxon>Bacillati</taxon>
        <taxon>Actinomycetota</taxon>
        <taxon>Actinomycetes</taxon>
        <taxon>Micrococcales</taxon>
        <taxon>Beutenbergiaceae</taxon>
        <taxon>Salana</taxon>
    </lineage>
</organism>